<dbReference type="VEuPathDB" id="FungiDB:BTJ68_07965"/>
<keyword evidence="3 8" id="KW-0863">Zinc-finger</keyword>
<dbReference type="SMART" id="SM00355">
    <property type="entry name" value="ZnF_C2H2"/>
    <property type="match status" value="4"/>
</dbReference>
<keyword evidence="2" id="KW-0479">Metal-binding</keyword>
<evidence type="ECO:0000256" key="6">
    <source>
        <dbReference type="ARBA" id="ARBA00023163"/>
    </source>
</evidence>
<evidence type="ECO:0000256" key="3">
    <source>
        <dbReference type="ARBA" id="ARBA00022771"/>
    </source>
</evidence>
<evidence type="ECO:0000313" key="11">
    <source>
        <dbReference type="EMBL" id="RMY83291.1"/>
    </source>
</evidence>
<evidence type="ECO:0000259" key="10">
    <source>
        <dbReference type="PROSITE" id="PS50157"/>
    </source>
</evidence>
<dbReference type="EMBL" id="QWIR01000185">
    <property type="protein sequence ID" value="RMY83291.1"/>
    <property type="molecule type" value="Genomic_DNA"/>
</dbReference>
<dbReference type="Proteomes" id="UP000268823">
    <property type="component" value="Unassembled WGS sequence"/>
</dbReference>
<dbReference type="PANTHER" id="PTHR46179:SF13">
    <property type="entry name" value="C2H2-TYPE DOMAIN-CONTAINING PROTEIN"/>
    <property type="match status" value="1"/>
</dbReference>
<dbReference type="InterPro" id="IPR051061">
    <property type="entry name" value="Zinc_finger_trans_reg"/>
</dbReference>
<evidence type="ECO:0000256" key="5">
    <source>
        <dbReference type="ARBA" id="ARBA00023015"/>
    </source>
</evidence>
<feature type="region of interest" description="Disordered" evidence="9">
    <location>
        <begin position="1"/>
        <end position="41"/>
    </location>
</feature>
<evidence type="ECO:0000256" key="1">
    <source>
        <dbReference type="ARBA" id="ARBA00004123"/>
    </source>
</evidence>
<sequence>MPRRYFPETMELDAITPASPATPPQVHHTEGHSDVSRPPQPSRLRRLSELIDPLTLGERSHVRSPSGQILGAAEFMAHPGRPLSIRERQEAIREKVRAATAKLAEETKRAEEEAAAAAASKKRKRLMAGSDFQAGIYSTAFGLSTTGIFTTPTRFNFFNSFQISDVISVFGHFDTTRVSSKLRPRLTHTPQIQSQSAVLNMPAVPVHGSGQEVGQNPLIKCTYPTCEKTFDCQKDMKRHKLSDPDHDYCKKCDVDCDSYDDLTQHKVSMMAEFWADKDRKPGDSPAHITCEFCGMDFKSFGGRKKHREQFHPADQSVYCPAKDDGCHLLFTRAAHMIAHLENGECSVIGAYEFRASIVHKHVVKQIMENPEEFAHNLQANKAFADRRRELDAIADSTESHKQGERQHENILDEESDDQKSGYKPLQPETDLMQAPYPSSRAQQETWPRLPRSAFSQMNESMKKMSIGSQAASSSGVETCTPFASPTSSATIDSSELEGTGACAKTRDSRAILKGVPAAWSTGKASQALFKDAKPTPPSTEVAKKHEEELASSKNNLMYSHFYDPESPEYDADFFLSPYTEKYECPFPGCGFEGGSSFDVPSELQEHLSWAHLRTDLSCTTCLKRFRSATALVAHIESTQRCRIKDSSNYHVLLDSISGGFLEATKVRQPSIINPERSVIRAGQQPANGVMTMKYSSKMPKRN</sequence>
<evidence type="ECO:0000256" key="8">
    <source>
        <dbReference type="PROSITE-ProRule" id="PRU00042"/>
    </source>
</evidence>
<dbReference type="InterPro" id="IPR013087">
    <property type="entry name" value="Znf_C2H2_type"/>
</dbReference>
<evidence type="ECO:0000256" key="4">
    <source>
        <dbReference type="ARBA" id="ARBA00022833"/>
    </source>
</evidence>
<comment type="subcellular location">
    <subcellularLocation>
        <location evidence="1">Nucleus</location>
    </subcellularLocation>
</comment>
<keyword evidence="5" id="KW-0805">Transcription regulation</keyword>
<dbReference type="OrthoDB" id="8117402at2759"/>
<evidence type="ECO:0000256" key="9">
    <source>
        <dbReference type="SAM" id="MobiDB-lite"/>
    </source>
</evidence>
<dbReference type="PANTHER" id="PTHR46179">
    <property type="entry name" value="ZINC FINGER PROTEIN"/>
    <property type="match status" value="1"/>
</dbReference>
<evidence type="ECO:0000256" key="7">
    <source>
        <dbReference type="ARBA" id="ARBA00023242"/>
    </source>
</evidence>
<reference evidence="11 12" key="1">
    <citation type="journal article" date="2018" name="BMC Genomics">
        <title>Genomic evidence for intraspecific hybridization in a clonal and extremely halotolerant yeast.</title>
        <authorList>
            <person name="Gostincar C."/>
            <person name="Stajich J.E."/>
            <person name="Zupancic J."/>
            <person name="Zalar P."/>
            <person name="Gunde-Cimerman N."/>
        </authorList>
    </citation>
    <scope>NUCLEOTIDE SEQUENCE [LARGE SCALE GENOMIC DNA]</scope>
    <source>
        <strain evidence="11 12">EXF-2788</strain>
    </source>
</reference>
<dbReference type="AlphaFoldDB" id="A0A3M7F431"/>
<feature type="region of interest" description="Disordered" evidence="9">
    <location>
        <begin position="394"/>
        <end position="447"/>
    </location>
</feature>
<evidence type="ECO:0000313" key="12">
    <source>
        <dbReference type="Proteomes" id="UP000268823"/>
    </source>
</evidence>
<proteinExistence type="predicted"/>
<dbReference type="GO" id="GO:0005634">
    <property type="term" value="C:nucleus"/>
    <property type="evidence" value="ECO:0007669"/>
    <property type="project" value="UniProtKB-SubCell"/>
</dbReference>
<keyword evidence="4" id="KW-0862">Zinc</keyword>
<dbReference type="Gene3D" id="3.30.160.60">
    <property type="entry name" value="Classic Zinc Finger"/>
    <property type="match status" value="1"/>
</dbReference>
<dbReference type="PROSITE" id="PS00028">
    <property type="entry name" value="ZINC_FINGER_C2H2_1"/>
    <property type="match status" value="1"/>
</dbReference>
<organism evidence="11 12">
    <name type="scientific">Hortaea werneckii</name>
    <name type="common">Black yeast</name>
    <name type="synonym">Cladosporium werneckii</name>
    <dbReference type="NCBI Taxonomy" id="91943"/>
    <lineage>
        <taxon>Eukaryota</taxon>
        <taxon>Fungi</taxon>
        <taxon>Dikarya</taxon>
        <taxon>Ascomycota</taxon>
        <taxon>Pezizomycotina</taxon>
        <taxon>Dothideomycetes</taxon>
        <taxon>Dothideomycetidae</taxon>
        <taxon>Mycosphaerellales</taxon>
        <taxon>Teratosphaeriaceae</taxon>
        <taxon>Hortaea</taxon>
    </lineage>
</organism>
<accession>A0A3M7F431</accession>
<feature type="compositionally biased region" description="Basic and acidic residues" evidence="9">
    <location>
        <begin position="394"/>
        <end position="410"/>
    </location>
</feature>
<keyword evidence="6" id="KW-0804">Transcription</keyword>
<evidence type="ECO:0000256" key="2">
    <source>
        <dbReference type="ARBA" id="ARBA00022723"/>
    </source>
</evidence>
<feature type="domain" description="C2H2-type" evidence="10">
    <location>
        <begin position="288"/>
        <end position="316"/>
    </location>
</feature>
<comment type="caution">
    <text evidence="11">The sequence shown here is derived from an EMBL/GenBank/DDBJ whole genome shotgun (WGS) entry which is preliminary data.</text>
</comment>
<dbReference type="PROSITE" id="PS50157">
    <property type="entry name" value="ZINC_FINGER_C2H2_2"/>
    <property type="match status" value="1"/>
</dbReference>
<keyword evidence="7" id="KW-0539">Nucleus</keyword>
<gene>
    <name evidence="11" type="ORF">D0861_07493</name>
</gene>
<name>A0A3M7F431_HORWE</name>
<dbReference type="GO" id="GO:0008270">
    <property type="term" value="F:zinc ion binding"/>
    <property type="evidence" value="ECO:0007669"/>
    <property type="project" value="UniProtKB-KW"/>
</dbReference>
<protein>
    <recommendedName>
        <fullName evidence="10">C2H2-type domain-containing protein</fullName>
    </recommendedName>
</protein>
<dbReference type="GO" id="GO:0006357">
    <property type="term" value="P:regulation of transcription by RNA polymerase II"/>
    <property type="evidence" value="ECO:0007669"/>
    <property type="project" value="TreeGrafter"/>
</dbReference>